<dbReference type="Pfam" id="PF08241">
    <property type="entry name" value="Methyltransf_11"/>
    <property type="match status" value="1"/>
</dbReference>
<dbReference type="InterPro" id="IPR052939">
    <property type="entry name" value="23S_rRNA_MeTrnsfrase_RlmA"/>
</dbReference>
<dbReference type="RefSeq" id="WP_289606809.1">
    <property type="nucleotide sequence ID" value="NZ_JAUDCG010000005.1"/>
</dbReference>
<dbReference type="GO" id="GO:0008168">
    <property type="term" value="F:methyltransferase activity"/>
    <property type="evidence" value="ECO:0007669"/>
    <property type="project" value="UniProtKB-KW"/>
</dbReference>
<feature type="domain" description="Methyltransferase type 11" evidence="1">
    <location>
        <begin position="83"/>
        <end position="165"/>
    </location>
</feature>
<organism evidence="3 4">
    <name type="scientific">Amedibacillus dolichus</name>
    <dbReference type="NCBI Taxonomy" id="31971"/>
    <lineage>
        <taxon>Bacteria</taxon>
        <taxon>Bacillati</taxon>
        <taxon>Bacillota</taxon>
        <taxon>Erysipelotrichia</taxon>
        <taxon>Erysipelotrichales</taxon>
        <taxon>Erysipelotrichaceae</taxon>
        <taxon>Amedibacillus</taxon>
    </lineage>
</organism>
<dbReference type="PANTHER" id="PTHR43460:SF1">
    <property type="entry name" value="METHYLTRANSFERASE TYPE 11 DOMAIN-CONTAINING PROTEIN"/>
    <property type="match status" value="1"/>
</dbReference>
<dbReference type="Proteomes" id="UP001529340">
    <property type="component" value="Unassembled WGS sequence"/>
</dbReference>
<evidence type="ECO:0000259" key="1">
    <source>
        <dbReference type="Pfam" id="PF08241"/>
    </source>
</evidence>
<dbReference type="InterPro" id="IPR048647">
    <property type="entry name" value="RlmA_N"/>
</dbReference>
<dbReference type="PIRSF" id="PIRSF018249">
    <property type="entry name" value="MyrA_prd"/>
    <property type="match status" value="1"/>
</dbReference>
<proteinExistence type="predicted"/>
<evidence type="ECO:0000313" key="3">
    <source>
        <dbReference type="EMBL" id="MDM8156338.1"/>
    </source>
</evidence>
<dbReference type="InterPro" id="IPR029063">
    <property type="entry name" value="SAM-dependent_MTases_sf"/>
</dbReference>
<dbReference type="CDD" id="cd02440">
    <property type="entry name" value="AdoMet_MTases"/>
    <property type="match status" value="1"/>
</dbReference>
<dbReference type="InterPro" id="IPR016718">
    <property type="entry name" value="rRNA_m1G-MeTrfase_A_prd"/>
</dbReference>
<protein>
    <submittedName>
        <fullName evidence="3">Methyltransferase domain-containing protein</fullName>
    </submittedName>
</protein>
<reference evidence="3" key="1">
    <citation type="submission" date="2023-06" db="EMBL/GenBank/DDBJ databases">
        <title>Identification and characterization of horizontal gene transfer across gut microbiota members of farm animals based on homology search.</title>
        <authorList>
            <person name="Schwarzerova J."/>
            <person name="Nykrynova M."/>
            <person name="Jureckova K."/>
            <person name="Cejkova D."/>
            <person name="Rychlik I."/>
        </authorList>
    </citation>
    <scope>NUCLEOTIDE SEQUENCE</scope>
    <source>
        <strain evidence="3">ET39</strain>
    </source>
</reference>
<feature type="domain" description="23S rRNA (guanine(745)-N(1))-methyltransferase N-terminal" evidence="2">
    <location>
        <begin position="3"/>
        <end position="44"/>
    </location>
</feature>
<dbReference type="Gene3D" id="3.40.50.150">
    <property type="entry name" value="Vaccinia Virus protein VP39"/>
    <property type="match status" value="1"/>
</dbReference>
<sequence length="262" mass="29612">MLVCPKCGKRLVREGQSYRCERGHCYDVARQGYTNLLIRKQKESGDNAGMVKARSSFLEAGYYACLREALKQIIDALSPACIVDAGCGEGYYTSALIGEGRTVYAFDLSKHALMKCARRSNDLHCFAASCFALPLSDHCADLITSLFAPFAQEEFARVLRAGGHVLKVEPGRRHLYELKELLYDRVIENEAEAVRYPSFALEKEWLIEDVIEVRGAEHIEALFQMTPYYYRSPREGARRLRACASLRTTIQFHVELYGRSCG</sequence>
<name>A0ABT7U9N4_9FIRM</name>
<dbReference type="GO" id="GO:0032259">
    <property type="term" value="P:methylation"/>
    <property type="evidence" value="ECO:0007669"/>
    <property type="project" value="UniProtKB-KW"/>
</dbReference>
<evidence type="ECO:0000313" key="4">
    <source>
        <dbReference type="Proteomes" id="UP001529340"/>
    </source>
</evidence>
<dbReference type="SUPFAM" id="SSF53335">
    <property type="entry name" value="S-adenosyl-L-methionine-dependent methyltransferases"/>
    <property type="match status" value="1"/>
</dbReference>
<accession>A0ABT7U9N4</accession>
<keyword evidence="4" id="KW-1185">Reference proteome</keyword>
<dbReference type="Pfam" id="PF21302">
    <property type="entry name" value="Zn_ribbon_RlmA"/>
    <property type="match status" value="1"/>
</dbReference>
<dbReference type="InterPro" id="IPR013216">
    <property type="entry name" value="Methyltransf_11"/>
</dbReference>
<dbReference type="PANTHER" id="PTHR43460">
    <property type="entry name" value="METHYLTRANSFERASE"/>
    <property type="match status" value="1"/>
</dbReference>
<gene>
    <name evidence="3" type="ORF">QUV96_01645</name>
</gene>
<dbReference type="EMBL" id="JAUDCG010000005">
    <property type="protein sequence ID" value="MDM8156338.1"/>
    <property type="molecule type" value="Genomic_DNA"/>
</dbReference>
<evidence type="ECO:0000259" key="2">
    <source>
        <dbReference type="Pfam" id="PF21302"/>
    </source>
</evidence>
<comment type="caution">
    <text evidence="3">The sequence shown here is derived from an EMBL/GenBank/DDBJ whole genome shotgun (WGS) entry which is preliminary data.</text>
</comment>
<keyword evidence="3" id="KW-0808">Transferase</keyword>
<keyword evidence="3" id="KW-0489">Methyltransferase</keyword>
<reference evidence="3" key="2">
    <citation type="submission" date="2023-06" db="EMBL/GenBank/DDBJ databases">
        <authorList>
            <person name="Zeman M."/>
            <person name="Kubasova T."/>
            <person name="Jahodarova E."/>
            <person name="Nykrynova M."/>
            <person name="Rychlik I."/>
        </authorList>
    </citation>
    <scope>NUCLEOTIDE SEQUENCE</scope>
    <source>
        <strain evidence="3">ET39</strain>
    </source>
</reference>